<dbReference type="PROSITE" id="PS50850">
    <property type="entry name" value="MFS"/>
    <property type="match status" value="1"/>
</dbReference>
<evidence type="ECO:0000313" key="8">
    <source>
        <dbReference type="WBParaSite" id="MBELARI_LOCUS2334"/>
    </source>
</evidence>
<dbReference type="InterPro" id="IPR011701">
    <property type="entry name" value="MFS"/>
</dbReference>
<keyword evidence="4 5" id="KW-0472">Membrane</keyword>
<dbReference type="Gene3D" id="1.20.1250.20">
    <property type="entry name" value="MFS general substrate transporter like domains"/>
    <property type="match status" value="2"/>
</dbReference>
<feature type="transmembrane region" description="Helical" evidence="5">
    <location>
        <begin position="21"/>
        <end position="44"/>
    </location>
</feature>
<keyword evidence="7" id="KW-1185">Reference proteome</keyword>
<name>A0AAF3F8V7_9BILA</name>
<feature type="transmembrane region" description="Helical" evidence="5">
    <location>
        <begin position="268"/>
        <end position="287"/>
    </location>
</feature>
<feature type="transmembrane region" description="Helical" evidence="5">
    <location>
        <begin position="380"/>
        <end position="404"/>
    </location>
</feature>
<dbReference type="InterPro" id="IPR050382">
    <property type="entry name" value="MFS_Na/Anion_cotransporter"/>
</dbReference>
<organism evidence="7 8">
    <name type="scientific">Mesorhabditis belari</name>
    <dbReference type="NCBI Taxonomy" id="2138241"/>
    <lineage>
        <taxon>Eukaryota</taxon>
        <taxon>Metazoa</taxon>
        <taxon>Ecdysozoa</taxon>
        <taxon>Nematoda</taxon>
        <taxon>Chromadorea</taxon>
        <taxon>Rhabditida</taxon>
        <taxon>Rhabditina</taxon>
        <taxon>Rhabditomorpha</taxon>
        <taxon>Rhabditoidea</taxon>
        <taxon>Rhabditidae</taxon>
        <taxon>Mesorhabditinae</taxon>
        <taxon>Mesorhabditis</taxon>
    </lineage>
</organism>
<dbReference type="AlphaFoldDB" id="A0AAF3F8V7"/>
<keyword evidence="2 5" id="KW-0812">Transmembrane</keyword>
<feature type="transmembrane region" description="Helical" evidence="5">
    <location>
        <begin position="318"/>
        <end position="335"/>
    </location>
</feature>
<sequence length="493" mass="54946">MTTKVSPSDRKKAPRVFSFHSYRLRICILMMLALTITHCMRLNLTIGIHCMVNSTLLHEKYNTTLHKGSENTGSLDWSPTEQSWIFSASSYGSLVATLLSGYVADRFQPKIVITLGILGAAMMTALGPLLASNSYWGFFLSRTIQGISGGFIFPAASAMASRWFPPMEKSTLGSIYAMGNALGGSMVPMIVAFLCTTPLGWPSAFYAFSIAAFLYIILWIFFVSNHPSSNRFISEREREYLEKEIDFHSGVKGNHEEKGPKNFPWTKLFFSITLFANYSCQIAYQFTQSTMQLFLPMYFRDNLGFSIKENGLYTTLPAVLYVVMGLVWGALADFLKKKKVMSKQMTTKVFQSISSFGTAFSLLMIYLIPSEKHPNLVLPFLISYGVLFPAGVGGYFTSLLSVCPRFTGTVMSINRGWGMIAHLGTPMLMTLLSYLDLSYKYFIMFGMGAALEIIAGSLFIVFGDCEVQNWAKIDADQATLDGETAEERNQKIA</sequence>
<dbReference type="WBParaSite" id="MBELARI_LOCUS2334">
    <property type="protein sequence ID" value="MBELARI_LOCUS2334"/>
    <property type="gene ID" value="MBELARI_LOCUS2334"/>
</dbReference>
<evidence type="ECO:0000259" key="6">
    <source>
        <dbReference type="PROSITE" id="PS50850"/>
    </source>
</evidence>
<feature type="transmembrane region" description="Helical" evidence="5">
    <location>
        <begin position="441"/>
        <end position="462"/>
    </location>
</feature>
<dbReference type="Proteomes" id="UP000887575">
    <property type="component" value="Unassembled WGS sequence"/>
</dbReference>
<evidence type="ECO:0000256" key="5">
    <source>
        <dbReference type="SAM" id="Phobius"/>
    </source>
</evidence>
<feature type="transmembrane region" description="Helical" evidence="5">
    <location>
        <begin position="416"/>
        <end position="435"/>
    </location>
</feature>
<protein>
    <recommendedName>
        <fullName evidence="6">Major facilitator superfamily (MFS) profile domain-containing protein</fullName>
    </recommendedName>
</protein>
<dbReference type="GO" id="GO:0022857">
    <property type="term" value="F:transmembrane transporter activity"/>
    <property type="evidence" value="ECO:0007669"/>
    <property type="project" value="InterPro"/>
</dbReference>
<reference evidence="8" key="1">
    <citation type="submission" date="2024-02" db="UniProtKB">
        <authorList>
            <consortium name="WormBaseParasite"/>
        </authorList>
    </citation>
    <scope>IDENTIFICATION</scope>
</reference>
<proteinExistence type="predicted"/>
<dbReference type="GO" id="GO:0016020">
    <property type="term" value="C:membrane"/>
    <property type="evidence" value="ECO:0007669"/>
    <property type="project" value="UniProtKB-SubCell"/>
</dbReference>
<dbReference type="PANTHER" id="PTHR11662:SF405">
    <property type="entry name" value="PROTEIN CBG12249"/>
    <property type="match status" value="1"/>
</dbReference>
<evidence type="ECO:0000256" key="2">
    <source>
        <dbReference type="ARBA" id="ARBA00022692"/>
    </source>
</evidence>
<keyword evidence="3 5" id="KW-1133">Transmembrane helix</keyword>
<evidence type="ECO:0000256" key="3">
    <source>
        <dbReference type="ARBA" id="ARBA00022989"/>
    </source>
</evidence>
<feature type="transmembrane region" description="Helical" evidence="5">
    <location>
        <begin position="143"/>
        <end position="164"/>
    </location>
</feature>
<evidence type="ECO:0000256" key="1">
    <source>
        <dbReference type="ARBA" id="ARBA00004141"/>
    </source>
</evidence>
<comment type="subcellular location">
    <subcellularLocation>
        <location evidence="1">Membrane</location>
        <topology evidence="1">Multi-pass membrane protein</topology>
    </subcellularLocation>
</comment>
<dbReference type="InterPro" id="IPR036259">
    <property type="entry name" value="MFS_trans_sf"/>
</dbReference>
<feature type="transmembrane region" description="Helical" evidence="5">
    <location>
        <begin position="205"/>
        <end position="223"/>
    </location>
</feature>
<dbReference type="GO" id="GO:0006820">
    <property type="term" value="P:monoatomic anion transport"/>
    <property type="evidence" value="ECO:0007669"/>
    <property type="project" value="TreeGrafter"/>
</dbReference>
<evidence type="ECO:0000313" key="7">
    <source>
        <dbReference type="Proteomes" id="UP000887575"/>
    </source>
</evidence>
<evidence type="ECO:0000256" key="4">
    <source>
        <dbReference type="ARBA" id="ARBA00023136"/>
    </source>
</evidence>
<feature type="domain" description="Major facilitator superfamily (MFS) profile" evidence="6">
    <location>
        <begin position="31"/>
        <end position="464"/>
    </location>
</feature>
<feature type="transmembrane region" description="Helical" evidence="5">
    <location>
        <begin position="84"/>
        <end position="104"/>
    </location>
</feature>
<dbReference type="InterPro" id="IPR020846">
    <property type="entry name" value="MFS_dom"/>
</dbReference>
<feature type="transmembrane region" description="Helical" evidence="5">
    <location>
        <begin position="176"/>
        <end position="199"/>
    </location>
</feature>
<dbReference type="PANTHER" id="PTHR11662">
    <property type="entry name" value="SOLUTE CARRIER FAMILY 17"/>
    <property type="match status" value="1"/>
</dbReference>
<accession>A0AAF3F8V7</accession>
<feature type="transmembrane region" description="Helical" evidence="5">
    <location>
        <begin position="347"/>
        <end position="368"/>
    </location>
</feature>
<dbReference type="SUPFAM" id="SSF103473">
    <property type="entry name" value="MFS general substrate transporter"/>
    <property type="match status" value="1"/>
</dbReference>
<feature type="transmembrane region" description="Helical" evidence="5">
    <location>
        <begin position="111"/>
        <end position="131"/>
    </location>
</feature>
<dbReference type="Pfam" id="PF07690">
    <property type="entry name" value="MFS_1"/>
    <property type="match status" value="1"/>
</dbReference>